<feature type="non-terminal residue" evidence="2">
    <location>
        <position position="1"/>
    </location>
</feature>
<reference evidence="2" key="1">
    <citation type="submission" date="2022-06" db="EMBL/GenBank/DDBJ databases">
        <title>New cyanobacteria of genus Symplocastrum in benthos of Lake Baikal.</title>
        <authorList>
            <person name="Sorokovikova E."/>
            <person name="Tikhonova I."/>
            <person name="Krasnopeev A."/>
            <person name="Evseev P."/>
            <person name="Gladkikh A."/>
            <person name="Belykh O."/>
        </authorList>
    </citation>
    <scope>NUCLEOTIDE SEQUENCE</scope>
    <source>
        <strain evidence="2">BBK-W-15</strain>
    </source>
</reference>
<comment type="caution">
    <text evidence="2">The sequence shown here is derived from an EMBL/GenBank/DDBJ whole genome shotgun (WGS) entry which is preliminary data.</text>
</comment>
<proteinExistence type="predicted"/>
<evidence type="ECO:0000256" key="1">
    <source>
        <dbReference type="SAM" id="Phobius"/>
    </source>
</evidence>
<evidence type="ECO:0000313" key="3">
    <source>
        <dbReference type="Proteomes" id="UP001204953"/>
    </source>
</evidence>
<name>A0AAE3GUT6_9CYAN</name>
<organism evidence="2 3">
    <name type="scientific">Limnofasciculus baicalensis BBK-W-15</name>
    <dbReference type="NCBI Taxonomy" id="2699891"/>
    <lineage>
        <taxon>Bacteria</taxon>
        <taxon>Bacillati</taxon>
        <taxon>Cyanobacteriota</taxon>
        <taxon>Cyanophyceae</taxon>
        <taxon>Coleofasciculales</taxon>
        <taxon>Coleofasciculaceae</taxon>
        <taxon>Limnofasciculus</taxon>
        <taxon>Limnofasciculus baicalensis</taxon>
    </lineage>
</organism>
<dbReference type="RefSeq" id="WP_254013046.1">
    <property type="nucleotide sequence ID" value="NZ_JAMZMM010000185.1"/>
</dbReference>
<dbReference type="AlphaFoldDB" id="A0AAE3GUT6"/>
<protein>
    <submittedName>
        <fullName evidence="2">Uncharacterized protein</fullName>
    </submittedName>
</protein>
<dbReference type="EMBL" id="JAMZMM010000185">
    <property type="protein sequence ID" value="MCP2730283.1"/>
    <property type="molecule type" value="Genomic_DNA"/>
</dbReference>
<keyword evidence="1" id="KW-0472">Membrane</keyword>
<keyword evidence="3" id="KW-1185">Reference proteome</keyword>
<keyword evidence="1" id="KW-0812">Transmembrane</keyword>
<evidence type="ECO:0000313" key="2">
    <source>
        <dbReference type="EMBL" id="MCP2730283.1"/>
    </source>
</evidence>
<gene>
    <name evidence="2" type="ORF">NJ959_17770</name>
</gene>
<accession>A0AAE3GUT6</accession>
<dbReference type="Proteomes" id="UP001204953">
    <property type="component" value="Unassembled WGS sequence"/>
</dbReference>
<feature type="transmembrane region" description="Helical" evidence="1">
    <location>
        <begin position="12"/>
        <end position="30"/>
    </location>
</feature>
<sequence length="82" mass="9530">QATPRIPRSHPYLKFLLTLFKIVINILPIFSKNTIRFLKVGLRIQGFADLDLKISACPGDYYKQRKKIHRCYARVAKPEMAV</sequence>
<keyword evidence="1" id="KW-1133">Transmembrane helix</keyword>